<dbReference type="EMBL" id="GBRH01210486">
    <property type="protein sequence ID" value="JAD87409.1"/>
    <property type="molecule type" value="Transcribed_RNA"/>
</dbReference>
<comment type="catalytic activity">
    <reaction evidence="1">
        <text>S-ubiquitinyl-[E2 ubiquitin-conjugating enzyme]-L-cysteine + [acceptor protein]-L-lysine = [E2 ubiquitin-conjugating enzyme]-L-cysteine + N(6)-ubiquitinyl-[acceptor protein]-L-lysine.</text>
        <dbReference type="EC" id="2.3.2.27"/>
    </reaction>
</comment>
<dbReference type="PANTHER" id="PTHR22937">
    <property type="entry name" value="E3 UBIQUITIN-PROTEIN LIGASE RNF165"/>
    <property type="match status" value="1"/>
</dbReference>
<dbReference type="Pfam" id="PF13639">
    <property type="entry name" value="zf-RING_2"/>
    <property type="match status" value="1"/>
</dbReference>
<reference evidence="10" key="1">
    <citation type="submission" date="2014-09" db="EMBL/GenBank/DDBJ databases">
        <authorList>
            <person name="Magalhaes I.L.F."/>
            <person name="Oliveira U."/>
            <person name="Santos F.R."/>
            <person name="Vidigal T.H.D.A."/>
            <person name="Brescovit A.D."/>
            <person name="Santos A.J."/>
        </authorList>
    </citation>
    <scope>NUCLEOTIDE SEQUENCE</scope>
    <source>
        <tissue evidence="10">Shoot tissue taken approximately 20 cm above the soil surface</tissue>
    </source>
</reference>
<dbReference type="GO" id="GO:0061630">
    <property type="term" value="F:ubiquitin protein ligase activity"/>
    <property type="evidence" value="ECO:0007669"/>
    <property type="project" value="UniProtKB-EC"/>
</dbReference>
<sequence length="516" mass="56585">MAFRNMVCTPQVIDLASERGQARGGNGDIPDQGVQDAVRVVGNATNIGLSDMRSYYGVSMNHQHQPVHNSPPNLDVDSGFAFASSMYNPCMSSTSMNRYASHAQSFGSGNLPLPLNQVPGSMEESGRNDNVGESARGHIKRKNAAVAGSYHFVNGFASSSSSSHAPQNPPLRPWDPSFESNVSPNVVPFNPSEYHNHSNWSSLEGSSIPRANGFNSMAVHQESAQHGNYTFPTTHMGHAWMSQGANGIADGVPYISATTNVQTGRFAHSGATEMGSFHEYQNGPSTVCQGPVPYFHQHAMHGMQAQNFVDHTQMQVPYQQCHNNSVLHGGVSYSGNRLHLGPRIPVLFTNSERTFGPPQHLFLANPVNHQNIRILPPEQHASTMDFSRLYEASNVVDEHRNMRLDIDSMTYEELLALEEQIGDVNTGLTKSYIVDKLRTSLYVPGASSMADQSSKSSLENDACIICQEEYQVKDCIGSLDCGHRYHAECIEQWLTVKNICPICKTTALSAHRRHGQ</sequence>
<dbReference type="FunFam" id="3.30.40.10:FF:000467">
    <property type="entry name" value="C-terminal zinc-finger"/>
    <property type="match status" value="1"/>
</dbReference>
<dbReference type="Gene3D" id="3.30.40.10">
    <property type="entry name" value="Zinc/RING finger domain, C3HC4 (zinc finger)"/>
    <property type="match status" value="1"/>
</dbReference>
<keyword evidence="4" id="KW-0479">Metal-binding</keyword>
<dbReference type="InterPro" id="IPR001841">
    <property type="entry name" value="Znf_RING"/>
</dbReference>
<dbReference type="GO" id="GO:0008270">
    <property type="term" value="F:zinc ion binding"/>
    <property type="evidence" value="ECO:0007669"/>
    <property type="project" value="UniProtKB-KW"/>
</dbReference>
<evidence type="ECO:0000256" key="3">
    <source>
        <dbReference type="ARBA" id="ARBA00022679"/>
    </source>
</evidence>
<keyword evidence="5 8" id="KW-0863">Zinc-finger</keyword>
<dbReference type="PANTHER" id="PTHR22937:SF67">
    <property type="entry name" value="E3 UBIQUITIN-PROTEIN LIGASE ZFP1-RELATED"/>
    <property type="match status" value="1"/>
</dbReference>
<organism evidence="10">
    <name type="scientific">Arundo donax</name>
    <name type="common">Giant reed</name>
    <name type="synonym">Donax arundinaceus</name>
    <dbReference type="NCBI Taxonomy" id="35708"/>
    <lineage>
        <taxon>Eukaryota</taxon>
        <taxon>Viridiplantae</taxon>
        <taxon>Streptophyta</taxon>
        <taxon>Embryophyta</taxon>
        <taxon>Tracheophyta</taxon>
        <taxon>Spermatophyta</taxon>
        <taxon>Magnoliopsida</taxon>
        <taxon>Liliopsida</taxon>
        <taxon>Poales</taxon>
        <taxon>Poaceae</taxon>
        <taxon>PACMAD clade</taxon>
        <taxon>Arundinoideae</taxon>
        <taxon>Arundineae</taxon>
        <taxon>Arundo</taxon>
    </lineage>
</organism>
<evidence type="ECO:0000259" key="9">
    <source>
        <dbReference type="PROSITE" id="PS50089"/>
    </source>
</evidence>
<evidence type="ECO:0000256" key="8">
    <source>
        <dbReference type="PROSITE-ProRule" id="PRU00175"/>
    </source>
</evidence>
<dbReference type="InterPro" id="IPR045191">
    <property type="entry name" value="MBR1/2-like"/>
</dbReference>
<name>A0A0A9DFM6_ARUDO</name>
<dbReference type="AlphaFoldDB" id="A0A0A9DFM6"/>
<evidence type="ECO:0000256" key="4">
    <source>
        <dbReference type="ARBA" id="ARBA00022723"/>
    </source>
</evidence>
<dbReference type="SMART" id="SM00184">
    <property type="entry name" value="RING"/>
    <property type="match status" value="1"/>
</dbReference>
<evidence type="ECO:0000256" key="7">
    <source>
        <dbReference type="ARBA" id="ARBA00022833"/>
    </source>
</evidence>
<dbReference type="SUPFAM" id="SSF57850">
    <property type="entry name" value="RING/U-box"/>
    <property type="match status" value="1"/>
</dbReference>
<protein>
    <recommendedName>
        <fullName evidence="2">RING-type E3 ubiquitin transferase</fullName>
        <ecNumber evidence="2">2.3.2.27</ecNumber>
    </recommendedName>
</protein>
<evidence type="ECO:0000256" key="1">
    <source>
        <dbReference type="ARBA" id="ARBA00000900"/>
    </source>
</evidence>
<keyword evidence="7" id="KW-0862">Zinc</keyword>
<keyword evidence="3" id="KW-0808">Transferase</keyword>
<accession>A0A0A9DFM6</accession>
<evidence type="ECO:0000256" key="5">
    <source>
        <dbReference type="ARBA" id="ARBA00022771"/>
    </source>
</evidence>
<evidence type="ECO:0000256" key="2">
    <source>
        <dbReference type="ARBA" id="ARBA00012483"/>
    </source>
</evidence>
<evidence type="ECO:0000313" key="10">
    <source>
        <dbReference type="EMBL" id="JAD87409.1"/>
    </source>
</evidence>
<proteinExistence type="predicted"/>
<feature type="domain" description="RING-type" evidence="9">
    <location>
        <begin position="463"/>
        <end position="504"/>
    </location>
</feature>
<dbReference type="InterPro" id="IPR013083">
    <property type="entry name" value="Znf_RING/FYVE/PHD"/>
</dbReference>
<dbReference type="PROSITE" id="PS50089">
    <property type="entry name" value="ZF_RING_2"/>
    <property type="match status" value="1"/>
</dbReference>
<keyword evidence="6" id="KW-0833">Ubl conjugation pathway</keyword>
<dbReference type="EC" id="2.3.2.27" evidence="2"/>
<evidence type="ECO:0000256" key="6">
    <source>
        <dbReference type="ARBA" id="ARBA00022786"/>
    </source>
</evidence>
<reference evidence="10" key="2">
    <citation type="journal article" date="2015" name="Data Brief">
        <title>Shoot transcriptome of the giant reed, Arundo donax.</title>
        <authorList>
            <person name="Barrero R.A."/>
            <person name="Guerrero F.D."/>
            <person name="Moolhuijzen P."/>
            <person name="Goolsby J.A."/>
            <person name="Tidwell J."/>
            <person name="Bellgard S.E."/>
            <person name="Bellgard M.I."/>
        </authorList>
    </citation>
    <scope>NUCLEOTIDE SEQUENCE</scope>
    <source>
        <tissue evidence="10">Shoot tissue taken approximately 20 cm above the soil surface</tissue>
    </source>
</reference>